<dbReference type="Proteomes" id="UP000823388">
    <property type="component" value="Chromosome 2N"/>
</dbReference>
<feature type="compositionally biased region" description="Acidic residues" evidence="1">
    <location>
        <begin position="25"/>
        <end position="44"/>
    </location>
</feature>
<gene>
    <name evidence="2" type="ORF">PVAP13_2NG308203</name>
</gene>
<feature type="region of interest" description="Disordered" evidence="1">
    <location>
        <begin position="1"/>
        <end position="119"/>
    </location>
</feature>
<comment type="caution">
    <text evidence="2">The sequence shown here is derived from an EMBL/GenBank/DDBJ whole genome shotgun (WGS) entry which is preliminary data.</text>
</comment>
<reference evidence="2 3" key="1">
    <citation type="submission" date="2020-05" db="EMBL/GenBank/DDBJ databases">
        <title>WGS assembly of Panicum virgatum.</title>
        <authorList>
            <person name="Lovell J.T."/>
            <person name="Jenkins J."/>
            <person name="Shu S."/>
            <person name="Juenger T.E."/>
            <person name="Schmutz J."/>
        </authorList>
    </citation>
    <scope>NUCLEOTIDE SEQUENCE [LARGE SCALE GENOMIC DNA]</scope>
    <source>
        <strain evidence="3">cv. AP13</strain>
    </source>
</reference>
<proteinExistence type="predicted"/>
<dbReference type="AlphaFoldDB" id="A0A8T0VD42"/>
<accession>A0A8T0VD42</accession>
<evidence type="ECO:0000313" key="2">
    <source>
        <dbReference type="EMBL" id="KAG2634721.1"/>
    </source>
</evidence>
<keyword evidence="3" id="KW-1185">Reference proteome</keyword>
<name>A0A8T0VD42_PANVG</name>
<sequence>MQNSARASATYKDKSKKHQRSREDSESDYEPSQEDSAEQDLVDDDISKQGSKRNIDRKTNNQTSDAPPIGVRFRARKRVYAENLPNEARRSKRINSRPDASLPPSGNHVPPPSHPDMSQQLHENTMVADANAQPACNTLMTNEDNCLFDRWNRGVNMGHGLQRMNRSRRGKLPIIIPEGYIRPMVPDIASKYATECNIAVRNHVPVLKHWKEYKKHPALIDLFLGILCAKFDIDTNDAIVRNGCIEMMKSAVRQQRHRLKKDHFDPFPLHLVSKTSPIKSTSNEYPNKMEACQKNKDNRGNIKFHQTTGSRSYPVFVENLPLLFCLLHKVQLCMIHFTYNVVHTSISICW</sequence>
<dbReference type="PANTHER" id="PTHR33063:SF13">
    <property type="entry name" value="OS02G0583500 PROTEIN"/>
    <property type="match status" value="1"/>
</dbReference>
<protein>
    <submittedName>
        <fullName evidence="2">Uncharacterized protein</fullName>
    </submittedName>
</protein>
<organism evidence="2 3">
    <name type="scientific">Panicum virgatum</name>
    <name type="common">Blackwell switchgrass</name>
    <dbReference type="NCBI Taxonomy" id="38727"/>
    <lineage>
        <taxon>Eukaryota</taxon>
        <taxon>Viridiplantae</taxon>
        <taxon>Streptophyta</taxon>
        <taxon>Embryophyta</taxon>
        <taxon>Tracheophyta</taxon>
        <taxon>Spermatophyta</taxon>
        <taxon>Magnoliopsida</taxon>
        <taxon>Liliopsida</taxon>
        <taxon>Poales</taxon>
        <taxon>Poaceae</taxon>
        <taxon>PACMAD clade</taxon>
        <taxon>Panicoideae</taxon>
        <taxon>Panicodae</taxon>
        <taxon>Paniceae</taxon>
        <taxon>Panicinae</taxon>
        <taxon>Panicum</taxon>
        <taxon>Panicum sect. Hiantes</taxon>
    </lineage>
</organism>
<dbReference type="EMBL" id="CM029040">
    <property type="protein sequence ID" value="KAG2634721.1"/>
    <property type="molecule type" value="Genomic_DNA"/>
</dbReference>
<evidence type="ECO:0000313" key="3">
    <source>
        <dbReference type="Proteomes" id="UP000823388"/>
    </source>
</evidence>
<evidence type="ECO:0000256" key="1">
    <source>
        <dbReference type="SAM" id="MobiDB-lite"/>
    </source>
</evidence>
<dbReference type="PANTHER" id="PTHR33063">
    <property type="entry name" value="OS02G0583500 PROTEIN"/>
    <property type="match status" value="1"/>
</dbReference>